<proteinExistence type="predicted"/>
<keyword evidence="2" id="KW-1133">Transmembrane helix</keyword>
<feature type="compositionally biased region" description="Acidic residues" evidence="1">
    <location>
        <begin position="47"/>
        <end position="58"/>
    </location>
</feature>
<organism evidence="3">
    <name type="scientific">uncultured Desulfobacteraceae bacterium</name>
    <dbReference type="NCBI Taxonomy" id="218296"/>
    <lineage>
        <taxon>Bacteria</taxon>
        <taxon>Pseudomonadati</taxon>
        <taxon>Thermodesulfobacteriota</taxon>
        <taxon>Desulfobacteria</taxon>
        <taxon>Desulfobacterales</taxon>
        <taxon>Desulfobacteraceae</taxon>
        <taxon>environmental samples</taxon>
    </lineage>
</organism>
<keyword evidence="2" id="KW-0812">Transmembrane</keyword>
<evidence type="ECO:0000256" key="2">
    <source>
        <dbReference type="SAM" id="Phobius"/>
    </source>
</evidence>
<accession>A0A484HFV5</accession>
<feature type="compositionally biased region" description="Basic and acidic residues" evidence="1">
    <location>
        <begin position="34"/>
        <end position="44"/>
    </location>
</feature>
<dbReference type="EMBL" id="CAACVI010000023">
    <property type="protein sequence ID" value="VEN74102.1"/>
    <property type="molecule type" value="Genomic_DNA"/>
</dbReference>
<evidence type="ECO:0000313" key="3">
    <source>
        <dbReference type="EMBL" id="VEN74102.1"/>
    </source>
</evidence>
<protein>
    <submittedName>
        <fullName evidence="3">Uncharacterized protein</fullName>
    </submittedName>
</protein>
<gene>
    <name evidence="3" type="ORF">EPICR_30032</name>
</gene>
<reference evidence="3" key="1">
    <citation type="submission" date="2019-01" db="EMBL/GenBank/DDBJ databases">
        <authorList>
            <consortium name="Genoscope - CEA"/>
            <person name="William W."/>
        </authorList>
    </citation>
    <scope>NUCLEOTIDE SEQUENCE</scope>
    <source>
        <strain evidence="3">CR-1</strain>
    </source>
</reference>
<feature type="region of interest" description="Disordered" evidence="1">
    <location>
        <begin position="34"/>
        <end position="58"/>
    </location>
</feature>
<feature type="transmembrane region" description="Helical" evidence="2">
    <location>
        <begin position="6"/>
        <end position="23"/>
    </location>
</feature>
<keyword evidence="2" id="KW-0472">Membrane</keyword>
<name>A0A484HFV5_9BACT</name>
<sequence>MHLIKLIGILIGVVIILGSIKLYKEAEKIELQIQREEENKKKSDGQNSEDPDSEEMDL</sequence>
<dbReference type="AlphaFoldDB" id="A0A484HFV5"/>
<evidence type="ECO:0000256" key="1">
    <source>
        <dbReference type="SAM" id="MobiDB-lite"/>
    </source>
</evidence>